<name>A0AAV4DDW2_9GAST</name>
<dbReference type="EMBL" id="BLXT01007807">
    <property type="protein sequence ID" value="GFO42468.1"/>
    <property type="molecule type" value="Genomic_DNA"/>
</dbReference>
<evidence type="ECO:0000256" key="8">
    <source>
        <dbReference type="RuleBase" id="RU366017"/>
    </source>
</evidence>
<comment type="caution">
    <text evidence="9">The sequence shown here is derived from an EMBL/GenBank/DDBJ whole genome shotgun (WGS) entry which is preliminary data.</text>
</comment>
<feature type="transmembrane region" description="Helical" evidence="8">
    <location>
        <begin position="21"/>
        <end position="41"/>
    </location>
</feature>
<comment type="subcellular location">
    <subcellularLocation>
        <location evidence="1">Membrane</location>
        <topology evidence="1">Single-pass membrane protein</topology>
    </subcellularLocation>
</comment>
<evidence type="ECO:0000256" key="6">
    <source>
        <dbReference type="ARBA" id="ARBA00022989"/>
    </source>
</evidence>
<reference evidence="9 10" key="1">
    <citation type="journal article" date="2021" name="Elife">
        <title>Chloroplast acquisition without the gene transfer in kleptoplastic sea slugs, Plakobranchus ocellatus.</title>
        <authorList>
            <person name="Maeda T."/>
            <person name="Takahashi S."/>
            <person name="Yoshida T."/>
            <person name="Shimamura S."/>
            <person name="Takaki Y."/>
            <person name="Nagai Y."/>
            <person name="Toyoda A."/>
            <person name="Suzuki Y."/>
            <person name="Arimoto A."/>
            <person name="Ishii H."/>
            <person name="Satoh N."/>
            <person name="Nishiyama T."/>
            <person name="Hasebe M."/>
            <person name="Maruyama T."/>
            <person name="Minagawa J."/>
            <person name="Obokata J."/>
            <person name="Shigenobu S."/>
        </authorList>
    </citation>
    <scope>NUCLEOTIDE SEQUENCE [LARGE SCALE GENOMIC DNA]</scope>
</reference>
<evidence type="ECO:0000313" key="9">
    <source>
        <dbReference type="EMBL" id="GFO42468.1"/>
    </source>
</evidence>
<dbReference type="PANTHER" id="PTHR21461">
    <property type="entry name" value="GLYCOSYLTRANSFERASE FAMILY 92 PROTEIN"/>
    <property type="match status" value="1"/>
</dbReference>
<evidence type="ECO:0000313" key="10">
    <source>
        <dbReference type="Proteomes" id="UP000735302"/>
    </source>
</evidence>
<keyword evidence="7 8" id="KW-0472">Membrane</keyword>
<evidence type="ECO:0000256" key="3">
    <source>
        <dbReference type="ARBA" id="ARBA00022676"/>
    </source>
</evidence>
<evidence type="ECO:0000256" key="2">
    <source>
        <dbReference type="ARBA" id="ARBA00007647"/>
    </source>
</evidence>
<dbReference type="GO" id="GO:0016020">
    <property type="term" value="C:membrane"/>
    <property type="evidence" value="ECO:0007669"/>
    <property type="project" value="UniProtKB-SubCell"/>
</dbReference>
<keyword evidence="3 8" id="KW-0328">Glycosyltransferase</keyword>
<sequence>MMPLRLQTWLLSHLSASVSPRRLFPVFGVIVFVYFVIYLLWTTPASHKALMHQRSHADQHWKLTGQKNYSLNNADKLDVLPEEQFAAHWRGVWVPERNIQVMSAIRDIHHGLSTGEDEEMRLVLPAFLQHSSDRNFFCCLHWSDDWREFIQVPARLDYIDLRYVVELQAATFACIVKRGEVKDFSRLKHVSFTADSCSSNPTLPMGILTPMRRQFEFAVCTKVAYGRLDPQRLLEWFIFMELMGASKVLTFHNNVHNDTMQVFKFFENKGFLELIKFDPRNKGDKSVSFMEQNAQTRQARHDKTLVVRDCQYRLGGYDFVMAIDFDELPVPRRPFRTINWVLQSLSRNLSDAAAFRLDPYLLPPDAQTRKDPLLYHWQFTKGTTIAPYCYKWVFAPARAWMAATHELFPKEKYKTYVIPDEYLHFLHFRSCKSEWHKINCSELSNKLRTEDSLMRFMDRVVYKLRKLPLKDLLPPSVAHSYIQAIKDDRRGTESYQ</sequence>
<comment type="similarity">
    <text evidence="2 8">Belongs to the glycosyltransferase 92 family.</text>
</comment>
<accession>A0AAV4DDW2</accession>
<organism evidence="9 10">
    <name type="scientific">Plakobranchus ocellatus</name>
    <dbReference type="NCBI Taxonomy" id="259542"/>
    <lineage>
        <taxon>Eukaryota</taxon>
        <taxon>Metazoa</taxon>
        <taxon>Spiralia</taxon>
        <taxon>Lophotrochozoa</taxon>
        <taxon>Mollusca</taxon>
        <taxon>Gastropoda</taxon>
        <taxon>Heterobranchia</taxon>
        <taxon>Euthyneura</taxon>
        <taxon>Panpulmonata</taxon>
        <taxon>Sacoglossa</taxon>
        <taxon>Placobranchoidea</taxon>
        <taxon>Plakobranchidae</taxon>
        <taxon>Plakobranchus</taxon>
    </lineage>
</organism>
<evidence type="ECO:0000256" key="5">
    <source>
        <dbReference type="ARBA" id="ARBA00022692"/>
    </source>
</evidence>
<keyword evidence="4 8" id="KW-0808">Transferase</keyword>
<keyword evidence="10" id="KW-1185">Reference proteome</keyword>
<gene>
    <name evidence="9" type="ORF">PoB_006897300</name>
</gene>
<evidence type="ECO:0000256" key="4">
    <source>
        <dbReference type="ARBA" id="ARBA00022679"/>
    </source>
</evidence>
<proteinExistence type="inferred from homology"/>
<evidence type="ECO:0000256" key="1">
    <source>
        <dbReference type="ARBA" id="ARBA00004167"/>
    </source>
</evidence>
<dbReference type="InterPro" id="IPR008166">
    <property type="entry name" value="Glyco_transf_92"/>
</dbReference>
<dbReference type="GO" id="GO:0005737">
    <property type="term" value="C:cytoplasm"/>
    <property type="evidence" value="ECO:0007669"/>
    <property type="project" value="TreeGrafter"/>
</dbReference>
<dbReference type="GO" id="GO:0016757">
    <property type="term" value="F:glycosyltransferase activity"/>
    <property type="evidence" value="ECO:0007669"/>
    <property type="project" value="UniProtKB-UniRule"/>
</dbReference>
<protein>
    <recommendedName>
        <fullName evidence="8">Glycosyltransferase family 92 protein</fullName>
        <ecNumber evidence="8">2.4.1.-</ecNumber>
    </recommendedName>
</protein>
<dbReference type="AlphaFoldDB" id="A0AAV4DDW2"/>
<dbReference type="PANTHER" id="PTHR21461:SF69">
    <property type="entry name" value="GLYCOSYLTRANSFERASE FAMILY 92 PROTEIN"/>
    <property type="match status" value="1"/>
</dbReference>
<dbReference type="Proteomes" id="UP000735302">
    <property type="component" value="Unassembled WGS sequence"/>
</dbReference>
<dbReference type="EC" id="2.4.1.-" evidence="8"/>
<dbReference type="Pfam" id="PF01697">
    <property type="entry name" value="Glyco_transf_92"/>
    <property type="match status" value="1"/>
</dbReference>
<keyword evidence="5 8" id="KW-0812">Transmembrane</keyword>
<evidence type="ECO:0000256" key="7">
    <source>
        <dbReference type="ARBA" id="ARBA00023136"/>
    </source>
</evidence>
<keyword evidence="6 8" id="KW-1133">Transmembrane helix</keyword>